<evidence type="ECO:0000313" key="3">
    <source>
        <dbReference type="Proteomes" id="UP000069654"/>
    </source>
</evidence>
<protein>
    <submittedName>
        <fullName evidence="2">Uncharacterized protein</fullName>
    </submittedName>
</protein>
<feature type="transmembrane region" description="Helical" evidence="1">
    <location>
        <begin position="5"/>
        <end position="24"/>
    </location>
</feature>
<proteinExistence type="predicted"/>
<reference evidence="2 3" key="1">
    <citation type="journal article" date="2016" name="Genome Announc.">
        <title>Draft Genome Sequences of Five Rapidly Growing Mycobacterium Species, M. thermoresistibile, M. fortuitum subsp. acetamidolyticum, M. canariasense, M. brisbanense, and M. novocastrense.</title>
        <authorList>
            <person name="Katahira K."/>
            <person name="Ogura Y."/>
            <person name="Gotoh Y."/>
            <person name="Hayashi T."/>
        </authorList>
    </citation>
    <scope>NUCLEOTIDE SEQUENCE [LARGE SCALE GENOMIC DNA]</scope>
    <source>
        <strain evidence="2 3">JCM6362</strain>
    </source>
</reference>
<reference evidence="3" key="2">
    <citation type="submission" date="2016-02" db="EMBL/GenBank/DDBJ databases">
        <title>Draft genome sequence of five rapidly growing Mycobacterium species.</title>
        <authorList>
            <person name="Katahira K."/>
            <person name="Gotou Y."/>
            <person name="Iida K."/>
            <person name="Ogura Y."/>
            <person name="Hayashi T."/>
        </authorList>
    </citation>
    <scope>NUCLEOTIDE SEQUENCE [LARGE SCALE GENOMIC DNA]</scope>
    <source>
        <strain evidence="3">JCM6362</strain>
    </source>
</reference>
<keyword evidence="1" id="KW-0812">Transmembrane</keyword>
<dbReference type="EMBL" id="BCTB01000056">
    <property type="protein sequence ID" value="GAT17600.1"/>
    <property type="molecule type" value="Genomic_DNA"/>
</dbReference>
<organism evidence="2 3">
    <name type="scientific">Mycolicibacterium thermoresistibile</name>
    <name type="common">Mycobacterium thermoresistibile</name>
    <dbReference type="NCBI Taxonomy" id="1797"/>
    <lineage>
        <taxon>Bacteria</taxon>
        <taxon>Bacillati</taxon>
        <taxon>Actinomycetota</taxon>
        <taxon>Actinomycetes</taxon>
        <taxon>Mycobacteriales</taxon>
        <taxon>Mycobacteriaceae</taxon>
        <taxon>Mycolicibacterium</taxon>
    </lineage>
</organism>
<dbReference type="Proteomes" id="UP000069654">
    <property type="component" value="Unassembled WGS sequence"/>
</dbReference>
<evidence type="ECO:0000313" key="2">
    <source>
        <dbReference type="EMBL" id="GAT17600.1"/>
    </source>
</evidence>
<feature type="transmembrane region" description="Helical" evidence="1">
    <location>
        <begin position="88"/>
        <end position="107"/>
    </location>
</feature>
<gene>
    <name evidence="2" type="ORF">RMCT_4569</name>
</gene>
<evidence type="ECO:0000256" key="1">
    <source>
        <dbReference type="SAM" id="Phobius"/>
    </source>
</evidence>
<dbReference type="STRING" id="1797.RMCT_4569"/>
<accession>A0A100XJ53</accession>
<feature type="transmembrane region" description="Helical" evidence="1">
    <location>
        <begin position="62"/>
        <end position="82"/>
    </location>
</feature>
<dbReference type="RefSeq" id="WP_050811979.1">
    <property type="nucleotide sequence ID" value="NZ_LT906483.1"/>
</dbReference>
<keyword evidence="1" id="KW-0472">Membrane</keyword>
<keyword evidence="1" id="KW-1133">Transmembrane helix</keyword>
<comment type="caution">
    <text evidence="2">The sequence shown here is derived from an EMBL/GenBank/DDBJ whole genome shotgun (WGS) entry which is preliminary data.</text>
</comment>
<sequence length="112" mass="11524">MLGVLAVNGILSAILAVFFLPLRIGVVPFPVSAVLSGALNVALVWTALLWTDSVRLAALPMWTWLAAVGVFTLGGPGGNIMFGSSGLGALALLILLVCGMVPPTVVLKRRTA</sequence>
<dbReference type="AlphaFoldDB" id="A0A100XJ53"/>
<feature type="transmembrane region" description="Helical" evidence="1">
    <location>
        <begin position="30"/>
        <end position="50"/>
    </location>
</feature>
<name>A0A100XJ53_MYCTH</name>